<protein>
    <recommendedName>
        <fullName evidence="2">DUF4100 domain-containing protein</fullName>
    </recommendedName>
</protein>
<sequence length="802" mass="89422">MLHVTDVTEPFPTHFERIIFGAHREGLSFKIPSPTSSQSSSHQSTSRSSSSHSEHPRATTARTLLQEIRAAFAKVPLSDSDIFLDSDIVPEHKSHHYNLPSTPISFTPLDTPSTSPPSISLLRTTLSATQSSLTLSATSSSSNIPSTSTPAITSAMSAQPIIPMPACGDRSAPQFDPQQPRELRRFFTDLDFAFTRAGIVERAAQKKHACRYVDVDTADLWESINEFVDATATYEDFVKAVHALYPGSEEERKWSVADMDKLVGERSRLGILSLANLGDYFRQFYTITTFLRNKRRLSEAEQSRAFVRGFQPDLWMRISQRLQLKLPDHFPDDPYALDIIHEAVRYVLHGTPSNLLTPPVLPAPAANLASTRTNNEIKTEDLAAILERITESFVKALMVNNTANNSGLQTSSSYSRPPRSDPTSGCNYCGGPHFIRECSVVAEDTKNGLCKRNTEGRVTLPSGAFVPREIPGKYLKERVEEWHRRNPGQLTAAQMLYKVLSNGISENAEALRVIDMPPIMIATRQTHPDIITMSPQIIALLSADDRITSLERELFQLRGRKFEPQVRTRAQRKAEKGKRREERSASPLDREPSVEIEEEPVRSAKKKVLQPEVVIPVQRDNRATNSEPERPAITTQPEPPVHPFAEARDMTYAAPQNRNFSALPKPAAQKKAEPAYRTLPPIYDGKIVADVYDRAMEAPITLTQRELLSLSPEVQSQVREATSAKRTQNKDSGTKEIHTYSEDSALADAFDDIDPGDPQYHLPTATFINAVHQPTTPPPGSIVIPDPYESQKNLRRSDPFTP</sequence>
<accession>A0A0C3C665</accession>
<dbReference type="STRING" id="765440.A0A0C3C665"/>
<dbReference type="EMBL" id="KN832985">
    <property type="protein sequence ID" value="KIM85117.1"/>
    <property type="molecule type" value="Genomic_DNA"/>
</dbReference>
<feature type="compositionally biased region" description="Low complexity" evidence="1">
    <location>
        <begin position="32"/>
        <end position="51"/>
    </location>
</feature>
<name>A0A0C3C665_PILCF</name>
<organism evidence="3 4">
    <name type="scientific">Piloderma croceum (strain F 1598)</name>
    <dbReference type="NCBI Taxonomy" id="765440"/>
    <lineage>
        <taxon>Eukaryota</taxon>
        <taxon>Fungi</taxon>
        <taxon>Dikarya</taxon>
        <taxon>Basidiomycota</taxon>
        <taxon>Agaricomycotina</taxon>
        <taxon>Agaricomycetes</taxon>
        <taxon>Agaricomycetidae</taxon>
        <taxon>Atheliales</taxon>
        <taxon>Atheliaceae</taxon>
        <taxon>Piloderma</taxon>
    </lineage>
</organism>
<feature type="region of interest" description="Disordered" evidence="1">
    <location>
        <begin position="30"/>
        <end position="59"/>
    </location>
</feature>
<feature type="region of interest" description="Disordered" evidence="1">
    <location>
        <begin position="719"/>
        <end position="738"/>
    </location>
</feature>
<evidence type="ECO:0000256" key="1">
    <source>
        <dbReference type="SAM" id="MobiDB-lite"/>
    </source>
</evidence>
<evidence type="ECO:0000313" key="3">
    <source>
        <dbReference type="EMBL" id="KIM85117.1"/>
    </source>
</evidence>
<gene>
    <name evidence="3" type="ORF">PILCRDRAFT_5484</name>
</gene>
<evidence type="ECO:0000313" key="4">
    <source>
        <dbReference type="Proteomes" id="UP000054166"/>
    </source>
</evidence>
<dbReference type="Proteomes" id="UP000054166">
    <property type="component" value="Unassembled WGS sequence"/>
</dbReference>
<feature type="region of interest" description="Disordered" evidence="1">
    <location>
        <begin position="770"/>
        <end position="802"/>
    </location>
</feature>
<reference evidence="4" key="2">
    <citation type="submission" date="2015-01" db="EMBL/GenBank/DDBJ databases">
        <title>Evolutionary Origins and Diversification of the Mycorrhizal Mutualists.</title>
        <authorList>
            <consortium name="DOE Joint Genome Institute"/>
            <consortium name="Mycorrhizal Genomics Consortium"/>
            <person name="Kohler A."/>
            <person name="Kuo A."/>
            <person name="Nagy L.G."/>
            <person name="Floudas D."/>
            <person name="Copeland A."/>
            <person name="Barry K.W."/>
            <person name="Cichocki N."/>
            <person name="Veneault-Fourrey C."/>
            <person name="LaButti K."/>
            <person name="Lindquist E.A."/>
            <person name="Lipzen A."/>
            <person name="Lundell T."/>
            <person name="Morin E."/>
            <person name="Murat C."/>
            <person name="Riley R."/>
            <person name="Ohm R."/>
            <person name="Sun H."/>
            <person name="Tunlid A."/>
            <person name="Henrissat B."/>
            <person name="Grigoriev I.V."/>
            <person name="Hibbett D.S."/>
            <person name="Martin F."/>
        </authorList>
    </citation>
    <scope>NUCLEOTIDE SEQUENCE [LARGE SCALE GENOMIC DNA]</scope>
    <source>
        <strain evidence="4">F 1598</strain>
    </source>
</reference>
<reference evidence="3 4" key="1">
    <citation type="submission" date="2014-04" db="EMBL/GenBank/DDBJ databases">
        <authorList>
            <consortium name="DOE Joint Genome Institute"/>
            <person name="Kuo A."/>
            <person name="Tarkka M."/>
            <person name="Buscot F."/>
            <person name="Kohler A."/>
            <person name="Nagy L.G."/>
            <person name="Floudas D."/>
            <person name="Copeland A."/>
            <person name="Barry K.W."/>
            <person name="Cichocki N."/>
            <person name="Veneault-Fourrey C."/>
            <person name="LaButti K."/>
            <person name="Lindquist E.A."/>
            <person name="Lipzen A."/>
            <person name="Lundell T."/>
            <person name="Morin E."/>
            <person name="Murat C."/>
            <person name="Sun H."/>
            <person name="Tunlid A."/>
            <person name="Henrissat B."/>
            <person name="Grigoriev I.V."/>
            <person name="Hibbett D.S."/>
            <person name="Martin F."/>
            <person name="Nordberg H.P."/>
            <person name="Cantor M.N."/>
            <person name="Hua S.X."/>
        </authorList>
    </citation>
    <scope>NUCLEOTIDE SEQUENCE [LARGE SCALE GENOMIC DNA]</scope>
    <source>
        <strain evidence="3 4">F 1598</strain>
    </source>
</reference>
<feature type="compositionally biased region" description="Basic and acidic residues" evidence="1">
    <location>
        <begin position="619"/>
        <end position="630"/>
    </location>
</feature>
<dbReference type="InParanoid" id="A0A0C3C665"/>
<feature type="compositionally biased region" description="Basic and acidic residues" evidence="1">
    <location>
        <begin position="728"/>
        <end position="738"/>
    </location>
</feature>
<evidence type="ECO:0000259" key="2">
    <source>
        <dbReference type="Pfam" id="PF13352"/>
    </source>
</evidence>
<feature type="compositionally biased region" description="Basic and acidic residues" evidence="1">
    <location>
        <begin position="565"/>
        <end position="593"/>
    </location>
</feature>
<dbReference type="OrthoDB" id="3252634at2759"/>
<keyword evidence="4" id="KW-1185">Reference proteome</keyword>
<dbReference type="Pfam" id="PF13352">
    <property type="entry name" value="DUF4100"/>
    <property type="match status" value="1"/>
</dbReference>
<dbReference type="HOGENOM" id="CLU_003921_7_2_1"/>
<dbReference type="AlphaFoldDB" id="A0A0C3C665"/>
<feature type="region of interest" description="Disordered" evidence="1">
    <location>
        <begin position="565"/>
        <end position="641"/>
    </location>
</feature>
<proteinExistence type="predicted"/>
<dbReference type="InterPro" id="IPR025165">
    <property type="entry name" value="DUF4100"/>
</dbReference>
<feature type="domain" description="DUF4100" evidence="2">
    <location>
        <begin position="524"/>
        <end position="728"/>
    </location>
</feature>